<evidence type="ECO:0008006" key="5">
    <source>
        <dbReference type="Google" id="ProtNLM"/>
    </source>
</evidence>
<comment type="caution">
    <text evidence="3">The sequence shown here is derived from an EMBL/GenBank/DDBJ whole genome shotgun (WGS) entry which is preliminary data.</text>
</comment>
<feature type="region of interest" description="Disordered" evidence="1">
    <location>
        <begin position="64"/>
        <end position="85"/>
    </location>
</feature>
<sequence length="110" mass="10673">MRFASLLAGSVAAASVAAASSPSSNAAALPTSLMAQASNHATAPAADVYTSSLSSLAVQPSSTTHAASSASRANATTSRATDVTGGAIPQQMQASMAGLIGFCIMGLVML</sequence>
<feature type="chain" id="PRO_5012767524" description="REJ domain-containing protein" evidence="2">
    <location>
        <begin position="20"/>
        <end position="110"/>
    </location>
</feature>
<keyword evidence="2" id="KW-0732">Signal</keyword>
<evidence type="ECO:0000313" key="3">
    <source>
        <dbReference type="EMBL" id="PHH79710.1"/>
    </source>
</evidence>
<reference evidence="3 4" key="1">
    <citation type="submission" date="2017-06" db="EMBL/GenBank/DDBJ databases">
        <title>Ant-infecting Ophiocordyceps genomes reveal a high diversity of potential behavioral manipulation genes and a possible major role for enterotoxins.</title>
        <authorList>
            <person name="De Bekker C."/>
            <person name="Evans H.C."/>
            <person name="Brachmann A."/>
            <person name="Hughes D.P."/>
        </authorList>
    </citation>
    <scope>NUCLEOTIDE SEQUENCE [LARGE SCALE GENOMIC DNA]</scope>
    <source>
        <strain evidence="3 4">1348a</strain>
    </source>
</reference>
<evidence type="ECO:0000313" key="4">
    <source>
        <dbReference type="Proteomes" id="UP000224854"/>
    </source>
</evidence>
<protein>
    <recommendedName>
        <fullName evidence="5">REJ domain-containing protein</fullName>
    </recommendedName>
</protein>
<evidence type="ECO:0000256" key="1">
    <source>
        <dbReference type="SAM" id="MobiDB-lite"/>
    </source>
</evidence>
<accession>A0A2C5ZIS1</accession>
<keyword evidence="4" id="KW-1185">Reference proteome</keyword>
<gene>
    <name evidence="3" type="ORF">CDD82_2220</name>
</gene>
<dbReference type="Proteomes" id="UP000224854">
    <property type="component" value="Unassembled WGS sequence"/>
</dbReference>
<evidence type="ECO:0000256" key="2">
    <source>
        <dbReference type="SAM" id="SignalP"/>
    </source>
</evidence>
<dbReference type="AlphaFoldDB" id="A0A2C5ZIS1"/>
<dbReference type="EMBL" id="NJEU01000177">
    <property type="protein sequence ID" value="PHH79710.1"/>
    <property type="molecule type" value="Genomic_DNA"/>
</dbReference>
<feature type="signal peptide" evidence="2">
    <location>
        <begin position="1"/>
        <end position="19"/>
    </location>
</feature>
<feature type="compositionally biased region" description="Low complexity" evidence="1">
    <location>
        <begin position="64"/>
        <end position="81"/>
    </location>
</feature>
<organism evidence="3 4">
    <name type="scientific">Ophiocordyceps australis</name>
    <dbReference type="NCBI Taxonomy" id="1399860"/>
    <lineage>
        <taxon>Eukaryota</taxon>
        <taxon>Fungi</taxon>
        <taxon>Dikarya</taxon>
        <taxon>Ascomycota</taxon>
        <taxon>Pezizomycotina</taxon>
        <taxon>Sordariomycetes</taxon>
        <taxon>Hypocreomycetidae</taxon>
        <taxon>Hypocreales</taxon>
        <taxon>Ophiocordycipitaceae</taxon>
        <taxon>Ophiocordyceps</taxon>
    </lineage>
</organism>
<name>A0A2C5ZIS1_9HYPO</name>
<proteinExistence type="predicted"/>